<dbReference type="GO" id="GO:0004601">
    <property type="term" value="F:peroxidase activity"/>
    <property type="evidence" value="ECO:0007669"/>
    <property type="project" value="InterPro"/>
</dbReference>
<protein>
    <submittedName>
        <fullName evidence="2">Peroxiredoxin</fullName>
    </submittedName>
</protein>
<dbReference type="InterPro" id="IPR015946">
    <property type="entry name" value="KH_dom-like_a/b"/>
</dbReference>
<evidence type="ECO:0000256" key="1">
    <source>
        <dbReference type="SAM" id="MobiDB-lite"/>
    </source>
</evidence>
<reference evidence="2" key="1">
    <citation type="journal article" date="2014" name="Int. J. Syst. Evol. Microbiol.">
        <title>Complete genome sequence of Corynebacterium casei LMG S-19264T (=DSM 44701T), isolated from a smear-ripened cheese.</title>
        <authorList>
            <consortium name="US DOE Joint Genome Institute (JGI-PGF)"/>
            <person name="Walter F."/>
            <person name="Albersmeier A."/>
            <person name="Kalinowski J."/>
            <person name="Ruckert C."/>
        </authorList>
    </citation>
    <scope>NUCLEOTIDE SEQUENCE</scope>
    <source>
        <strain evidence="2">CGMCC 1.15794</strain>
    </source>
</reference>
<dbReference type="InterPro" id="IPR019904">
    <property type="entry name" value="Peroxiredoxin_OsmC"/>
</dbReference>
<dbReference type="GO" id="GO:0006979">
    <property type="term" value="P:response to oxidative stress"/>
    <property type="evidence" value="ECO:0007669"/>
    <property type="project" value="InterPro"/>
</dbReference>
<dbReference type="Proteomes" id="UP000657592">
    <property type="component" value="Unassembled WGS sequence"/>
</dbReference>
<dbReference type="InterPro" id="IPR036102">
    <property type="entry name" value="OsmC/Ohrsf"/>
</dbReference>
<dbReference type="InterPro" id="IPR052707">
    <property type="entry name" value="OsmC_Ohr_Peroxiredoxin"/>
</dbReference>
<sequence>MTWRGPADRLAASPTNVDSEDAMTVTSEATTAWTGSLMEGSGTVSFASGIGDFPVNWKARSEGSDSTTTPEELIAAAHASCFSMALSHALAENGTPPEKVNTTASVTFKPGTGITGSHLNVNAVVPGLDAEKFREIAEGAKSGCPVSQALAGIEITLEAALA</sequence>
<evidence type="ECO:0000313" key="3">
    <source>
        <dbReference type="Proteomes" id="UP000657592"/>
    </source>
</evidence>
<gene>
    <name evidence="2" type="ORF">GCM10010921_22460</name>
</gene>
<dbReference type="SUPFAM" id="SSF82784">
    <property type="entry name" value="OsmC-like"/>
    <property type="match status" value="1"/>
</dbReference>
<dbReference type="EMBL" id="BMJY01000010">
    <property type="protein sequence ID" value="GGH46418.1"/>
    <property type="molecule type" value="Genomic_DNA"/>
</dbReference>
<evidence type="ECO:0000313" key="2">
    <source>
        <dbReference type="EMBL" id="GGH46418.1"/>
    </source>
</evidence>
<dbReference type="PANTHER" id="PTHR42830">
    <property type="entry name" value="OSMOTICALLY INDUCIBLE FAMILY PROTEIN"/>
    <property type="match status" value="1"/>
</dbReference>
<dbReference type="AlphaFoldDB" id="A0A917MM60"/>
<name>A0A917MM60_9MICO</name>
<dbReference type="PANTHER" id="PTHR42830:SF1">
    <property type="entry name" value="OSMOTICALLY INDUCIBLE FAMILY PROTEIN"/>
    <property type="match status" value="1"/>
</dbReference>
<dbReference type="Gene3D" id="3.30.300.20">
    <property type="match status" value="1"/>
</dbReference>
<feature type="region of interest" description="Disordered" evidence="1">
    <location>
        <begin position="1"/>
        <end position="23"/>
    </location>
</feature>
<proteinExistence type="predicted"/>
<dbReference type="NCBIfam" id="TIGR03562">
    <property type="entry name" value="osmo_induc_OsmC"/>
    <property type="match status" value="1"/>
</dbReference>
<comment type="caution">
    <text evidence="2">The sequence shown here is derived from an EMBL/GenBank/DDBJ whole genome shotgun (WGS) entry which is preliminary data.</text>
</comment>
<organism evidence="2 3">
    <name type="scientific">Microbacterium album</name>
    <dbReference type="NCBI Taxonomy" id="2053191"/>
    <lineage>
        <taxon>Bacteria</taxon>
        <taxon>Bacillati</taxon>
        <taxon>Actinomycetota</taxon>
        <taxon>Actinomycetes</taxon>
        <taxon>Micrococcales</taxon>
        <taxon>Microbacteriaceae</taxon>
        <taxon>Microbacterium</taxon>
    </lineage>
</organism>
<accession>A0A917MM60</accession>
<dbReference type="InterPro" id="IPR003718">
    <property type="entry name" value="OsmC/Ohr_fam"/>
</dbReference>
<dbReference type="Pfam" id="PF02566">
    <property type="entry name" value="OsmC"/>
    <property type="match status" value="1"/>
</dbReference>
<reference evidence="2" key="2">
    <citation type="submission" date="2020-09" db="EMBL/GenBank/DDBJ databases">
        <authorList>
            <person name="Sun Q."/>
            <person name="Zhou Y."/>
        </authorList>
    </citation>
    <scope>NUCLEOTIDE SEQUENCE</scope>
    <source>
        <strain evidence="2">CGMCC 1.15794</strain>
    </source>
</reference>
<keyword evidence="3" id="KW-1185">Reference proteome</keyword>